<protein>
    <submittedName>
        <fullName evidence="1">Uncharacterized protein</fullName>
    </submittedName>
</protein>
<keyword evidence="2" id="KW-1185">Reference proteome</keyword>
<proteinExistence type="predicted"/>
<organism evidence="1 2">
    <name type="scientific">Cichorium intybus</name>
    <name type="common">Chicory</name>
    <dbReference type="NCBI Taxonomy" id="13427"/>
    <lineage>
        <taxon>Eukaryota</taxon>
        <taxon>Viridiplantae</taxon>
        <taxon>Streptophyta</taxon>
        <taxon>Embryophyta</taxon>
        <taxon>Tracheophyta</taxon>
        <taxon>Spermatophyta</taxon>
        <taxon>Magnoliopsida</taxon>
        <taxon>eudicotyledons</taxon>
        <taxon>Gunneridae</taxon>
        <taxon>Pentapetalae</taxon>
        <taxon>asterids</taxon>
        <taxon>campanulids</taxon>
        <taxon>Asterales</taxon>
        <taxon>Asteraceae</taxon>
        <taxon>Cichorioideae</taxon>
        <taxon>Cichorieae</taxon>
        <taxon>Cichoriinae</taxon>
        <taxon>Cichorium</taxon>
    </lineage>
</organism>
<accession>A0ACB9EXC0</accession>
<evidence type="ECO:0000313" key="1">
    <source>
        <dbReference type="EMBL" id="KAI3763703.1"/>
    </source>
</evidence>
<evidence type="ECO:0000313" key="2">
    <source>
        <dbReference type="Proteomes" id="UP001055811"/>
    </source>
</evidence>
<reference evidence="1 2" key="2">
    <citation type="journal article" date="2022" name="Mol. Ecol. Resour.">
        <title>The genomes of chicory, endive, great burdock and yacon provide insights into Asteraceae paleo-polyploidization history and plant inulin production.</title>
        <authorList>
            <person name="Fan W."/>
            <person name="Wang S."/>
            <person name="Wang H."/>
            <person name="Wang A."/>
            <person name="Jiang F."/>
            <person name="Liu H."/>
            <person name="Zhao H."/>
            <person name="Xu D."/>
            <person name="Zhang Y."/>
        </authorList>
    </citation>
    <scope>NUCLEOTIDE SEQUENCE [LARGE SCALE GENOMIC DNA]</scope>
    <source>
        <strain evidence="2">cv. Punajuju</strain>
        <tissue evidence="1">Leaves</tissue>
    </source>
</reference>
<name>A0ACB9EXC0_CICIN</name>
<sequence length="113" mass="11851">MTVAAVMIAGTTSAVVEMTGVGMTGVVEMTAASNQTAASNSRLSLLRGSRHGALQCRLRGCPPCTGCNTRINGHMVNSSPPKMGPTGTNNNPTVPFWQIRTVNPPLFRKPSQP</sequence>
<gene>
    <name evidence="1" type="ORF">L2E82_13697</name>
</gene>
<dbReference type="Proteomes" id="UP001055811">
    <property type="component" value="Linkage Group LG03"/>
</dbReference>
<reference evidence="2" key="1">
    <citation type="journal article" date="2022" name="Mol. Ecol. Resour.">
        <title>The genomes of chicory, endive, great burdock and yacon provide insights into Asteraceae palaeo-polyploidization history and plant inulin production.</title>
        <authorList>
            <person name="Fan W."/>
            <person name="Wang S."/>
            <person name="Wang H."/>
            <person name="Wang A."/>
            <person name="Jiang F."/>
            <person name="Liu H."/>
            <person name="Zhao H."/>
            <person name="Xu D."/>
            <person name="Zhang Y."/>
        </authorList>
    </citation>
    <scope>NUCLEOTIDE SEQUENCE [LARGE SCALE GENOMIC DNA]</scope>
    <source>
        <strain evidence="2">cv. Punajuju</strain>
    </source>
</reference>
<comment type="caution">
    <text evidence="1">The sequence shown here is derived from an EMBL/GenBank/DDBJ whole genome shotgun (WGS) entry which is preliminary data.</text>
</comment>
<dbReference type="EMBL" id="CM042011">
    <property type="protein sequence ID" value="KAI3763703.1"/>
    <property type="molecule type" value="Genomic_DNA"/>
</dbReference>